<keyword evidence="4" id="KW-1185">Reference proteome</keyword>
<keyword evidence="2" id="KW-0812">Transmembrane</keyword>
<dbReference type="Gene3D" id="2.40.420.20">
    <property type="match status" value="1"/>
</dbReference>
<reference evidence="3" key="1">
    <citation type="submission" date="2022-11" db="EMBL/GenBank/DDBJ databases">
        <authorList>
            <person name="Coimbra C."/>
        </authorList>
    </citation>
    <scope>NUCLEOTIDE SEQUENCE</scope>
    <source>
        <strain evidence="3">Jales19</strain>
    </source>
</reference>
<dbReference type="Proteomes" id="UP001152178">
    <property type="component" value="Unassembled WGS sequence"/>
</dbReference>
<gene>
    <name evidence="3" type="ORF">OOJ09_29595</name>
</gene>
<dbReference type="Gene3D" id="2.40.50.100">
    <property type="match status" value="2"/>
</dbReference>
<dbReference type="Gene3D" id="2.40.30.170">
    <property type="match status" value="1"/>
</dbReference>
<dbReference type="SUPFAM" id="SSF111369">
    <property type="entry name" value="HlyD-like secretion proteins"/>
    <property type="match status" value="1"/>
</dbReference>
<dbReference type="InterPro" id="IPR006143">
    <property type="entry name" value="RND_pump_MFP"/>
</dbReference>
<evidence type="ECO:0000256" key="1">
    <source>
        <dbReference type="ARBA" id="ARBA00009477"/>
    </source>
</evidence>
<dbReference type="RefSeq" id="WP_269908598.1">
    <property type="nucleotide sequence ID" value="NZ_JAPFQA010000025.1"/>
</dbReference>
<comment type="similarity">
    <text evidence="1">Belongs to the membrane fusion protein (MFP) (TC 8.A.1) family.</text>
</comment>
<dbReference type="EMBL" id="JAPFQA010000025">
    <property type="protein sequence ID" value="MCZ8548344.1"/>
    <property type="molecule type" value="Genomic_DNA"/>
</dbReference>
<dbReference type="PANTHER" id="PTHR30469:SF15">
    <property type="entry name" value="HLYD FAMILY OF SECRETION PROTEINS"/>
    <property type="match status" value="1"/>
</dbReference>
<dbReference type="NCBIfam" id="TIGR01730">
    <property type="entry name" value="RND_mfp"/>
    <property type="match status" value="1"/>
</dbReference>
<evidence type="ECO:0000313" key="3">
    <source>
        <dbReference type="EMBL" id="MCZ8548344.1"/>
    </source>
</evidence>
<dbReference type="PANTHER" id="PTHR30469">
    <property type="entry name" value="MULTIDRUG RESISTANCE PROTEIN MDTA"/>
    <property type="match status" value="1"/>
</dbReference>
<accession>A0ABT4R3K9</accession>
<evidence type="ECO:0000313" key="4">
    <source>
        <dbReference type="Proteomes" id="UP001152178"/>
    </source>
</evidence>
<name>A0ABT4R3K9_9HYPH</name>
<feature type="transmembrane region" description="Helical" evidence="2">
    <location>
        <begin position="7"/>
        <end position="27"/>
    </location>
</feature>
<comment type="caution">
    <text evidence="3">The sequence shown here is derived from an EMBL/GenBank/DDBJ whole genome shotgun (WGS) entry which is preliminary data.</text>
</comment>
<proteinExistence type="inferred from homology"/>
<keyword evidence="2" id="KW-1133">Transmembrane helix</keyword>
<sequence>MLRRPAILYPLVAALIILAGFGAYAFYNNRPVAVEVVAEEHDVPVRVFGLGTVEARIRSDIGFEVGATLVELKADEGDRVKQGDLLASLTLGEQQAKLEKAKAALLVADATVEKANANLGKTRAILAQKKDANARRQALAGQSVVSRQSAEEALRDEAVAEADVAVASSEVDVAQAQLADAGAQLRFEETMLRHRRLIAPFDAIVVSRHKEIGTVVKAGDPIFTLIAADTYWGLAHVDEARAGFIEEGQRVDARLRSRPQDAFTGRVVRIGLESDRVTEERRVFIKGDNPPPRVYLGEQVEFWITVAKIDAALLVPEAAVQGFDGRQGTVWTVESGRLRSRVVSFGHRTEDARLEIVAGLPQGASVVARIASGFREGRSARVAEAVGN</sequence>
<organism evidence="3 4">
    <name type="scientific">Mesorhizobium qingshengii</name>
    <dbReference type="NCBI Taxonomy" id="1165689"/>
    <lineage>
        <taxon>Bacteria</taxon>
        <taxon>Pseudomonadati</taxon>
        <taxon>Pseudomonadota</taxon>
        <taxon>Alphaproteobacteria</taxon>
        <taxon>Hyphomicrobiales</taxon>
        <taxon>Phyllobacteriaceae</taxon>
        <taxon>Mesorhizobium</taxon>
    </lineage>
</organism>
<keyword evidence="2" id="KW-0472">Membrane</keyword>
<evidence type="ECO:0000256" key="2">
    <source>
        <dbReference type="SAM" id="Phobius"/>
    </source>
</evidence>
<protein>
    <submittedName>
        <fullName evidence="3">Efflux RND transporter periplasmic adaptor subunit</fullName>
    </submittedName>
</protein>